<dbReference type="InterPro" id="IPR013783">
    <property type="entry name" value="Ig-like_fold"/>
</dbReference>
<dbReference type="RefSeq" id="WP_069583663.1">
    <property type="nucleotide sequence ID" value="NZ_LMVM01000033.1"/>
</dbReference>
<dbReference type="Gene3D" id="2.60.40.10">
    <property type="entry name" value="Immunoglobulins"/>
    <property type="match status" value="1"/>
</dbReference>
<dbReference type="OrthoDB" id="372533at2157"/>
<keyword evidence="1" id="KW-0812">Transmembrane</keyword>
<organism evidence="2 3">
    <name type="scientific">Methanobacterium bryantii</name>
    <dbReference type="NCBI Taxonomy" id="2161"/>
    <lineage>
        <taxon>Archaea</taxon>
        <taxon>Methanobacteriati</taxon>
        <taxon>Methanobacteriota</taxon>
        <taxon>Methanomada group</taxon>
        <taxon>Methanobacteria</taxon>
        <taxon>Methanobacteriales</taxon>
        <taxon>Methanobacteriaceae</taxon>
        <taxon>Methanobacterium</taxon>
    </lineage>
</organism>
<keyword evidence="1" id="KW-0472">Membrane</keyword>
<keyword evidence="3" id="KW-1185">Reference proteome</keyword>
<dbReference type="AlphaFoldDB" id="A0A2A2H3L7"/>
<dbReference type="Proteomes" id="UP000217784">
    <property type="component" value="Unassembled WGS sequence"/>
</dbReference>
<sequence length="414" mass="46783">MSYINKLKEWFNRQSNTNKAVLGLSLFCIGSIIFIVMAGILVPDITYLSLETPNAQIDNSTLEYTITGSSEPNAQIFLYDADLNLNKVPVKVDNNGNFSYNLNIPLSITDTKVSVVSQVHGKYEVSQDIEIQRPLTFLSIKPMQELSYGNKSLVLEGKSDPGATIHIISNMTLRSNLNLQSYVDTAFNDPVINNITLKADSNGYFKQDFHVPLNSTSAYFNVTAASTGKRDSTQIQNVTRDYDIFPSIMSIFNSSYLSNSVKMKNITGKGFSITYPAVWERQSYKNAGKDARLDLIYGNSVEAIVWYGKIGNEFGNSLEDYKNTQDVHIRTWWGGTEVFEQDINKDGMTGFRTIYKCQNNPVFSNDIAAPFYIDRTTLTKDNVSVYELQLMVFNDYYEKNDYLIEQTVNSFKIT</sequence>
<evidence type="ECO:0000313" key="2">
    <source>
        <dbReference type="EMBL" id="PAV03967.1"/>
    </source>
</evidence>
<proteinExistence type="predicted"/>
<name>A0A2A2H3L7_METBR</name>
<evidence type="ECO:0000256" key="1">
    <source>
        <dbReference type="SAM" id="Phobius"/>
    </source>
</evidence>
<accession>A0A2A2H3L7</accession>
<reference evidence="2 3" key="1">
    <citation type="journal article" date="2017" name="BMC Genomics">
        <title>Genomic analysis of methanogenic archaea reveals a shift towards energy conservation.</title>
        <authorList>
            <person name="Gilmore S.P."/>
            <person name="Henske J.K."/>
            <person name="Sexton J.A."/>
            <person name="Solomon K.V."/>
            <person name="Seppala S."/>
            <person name="Yoo J.I."/>
            <person name="Huyett L.M."/>
            <person name="Pressman A."/>
            <person name="Cogan J.Z."/>
            <person name="Kivenson V."/>
            <person name="Peng X."/>
            <person name="Tan Y."/>
            <person name="Valentine D.L."/>
            <person name="O'Malley M.A."/>
        </authorList>
    </citation>
    <scope>NUCLEOTIDE SEQUENCE [LARGE SCALE GENOMIC DNA]</scope>
    <source>
        <strain evidence="2 3">M.o.H.</strain>
    </source>
</reference>
<protein>
    <submittedName>
        <fullName evidence="2">Uncharacterized protein</fullName>
    </submittedName>
</protein>
<feature type="transmembrane region" description="Helical" evidence="1">
    <location>
        <begin position="21"/>
        <end position="42"/>
    </location>
</feature>
<keyword evidence="1" id="KW-1133">Transmembrane helix</keyword>
<comment type="caution">
    <text evidence="2">The sequence shown here is derived from an EMBL/GenBank/DDBJ whole genome shotgun (WGS) entry which is preliminary data.</text>
</comment>
<gene>
    <name evidence="2" type="ORF">ASJ80_02830</name>
</gene>
<dbReference type="EMBL" id="LMVM01000033">
    <property type="protein sequence ID" value="PAV03967.1"/>
    <property type="molecule type" value="Genomic_DNA"/>
</dbReference>
<evidence type="ECO:0000313" key="3">
    <source>
        <dbReference type="Proteomes" id="UP000217784"/>
    </source>
</evidence>